<keyword evidence="5 7" id="KW-1133">Transmembrane helix</keyword>
<dbReference type="PROSITE" id="PS50850">
    <property type="entry name" value="MFS"/>
    <property type="match status" value="1"/>
</dbReference>
<feature type="transmembrane region" description="Helical" evidence="7">
    <location>
        <begin position="38"/>
        <end position="63"/>
    </location>
</feature>
<keyword evidence="6 7" id="KW-0472">Membrane</keyword>
<feature type="transmembrane region" description="Helical" evidence="7">
    <location>
        <begin position="12"/>
        <end position="32"/>
    </location>
</feature>
<evidence type="ECO:0000256" key="6">
    <source>
        <dbReference type="ARBA" id="ARBA00023136"/>
    </source>
</evidence>
<keyword evidence="2" id="KW-0813">Transport</keyword>
<dbReference type="InterPro" id="IPR036259">
    <property type="entry name" value="MFS_trans_sf"/>
</dbReference>
<protein>
    <recommendedName>
        <fullName evidence="8">Major facilitator superfamily (MFS) profile domain-containing protein</fullName>
    </recommendedName>
</protein>
<dbReference type="InterPro" id="IPR050171">
    <property type="entry name" value="MFS_Transporters"/>
</dbReference>
<evidence type="ECO:0000256" key="5">
    <source>
        <dbReference type="ARBA" id="ARBA00022989"/>
    </source>
</evidence>
<dbReference type="InterPro" id="IPR005829">
    <property type="entry name" value="Sugar_transporter_CS"/>
</dbReference>
<evidence type="ECO:0000259" key="8">
    <source>
        <dbReference type="PROSITE" id="PS50850"/>
    </source>
</evidence>
<dbReference type="GO" id="GO:0005886">
    <property type="term" value="C:plasma membrane"/>
    <property type="evidence" value="ECO:0007669"/>
    <property type="project" value="UniProtKB-SubCell"/>
</dbReference>
<feature type="transmembrane region" description="Helical" evidence="7">
    <location>
        <begin position="100"/>
        <end position="125"/>
    </location>
</feature>
<dbReference type="InterPro" id="IPR020846">
    <property type="entry name" value="MFS_dom"/>
</dbReference>
<keyword evidence="4 7" id="KW-0812">Transmembrane</keyword>
<evidence type="ECO:0000256" key="2">
    <source>
        <dbReference type="ARBA" id="ARBA00022448"/>
    </source>
</evidence>
<name>A0A383AF60_9ZZZZ</name>
<evidence type="ECO:0000256" key="4">
    <source>
        <dbReference type="ARBA" id="ARBA00022692"/>
    </source>
</evidence>
<evidence type="ECO:0000256" key="7">
    <source>
        <dbReference type="SAM" id="Phobius"/>
    </source>
</evidence>
<evidence type="ECO:0000256" key="1">
    <source>
        <dbReference type="ARBA" id="ARBA00004651"/>
    </source>
</evidence>
<organism evidence="9">
    <name type="scientific">marine metagenome</name>
    <dbReference type="NCBI Taxonomy" id="408172"/>
    <lineage>
        <taxon>unclassified sequences</taxon>
        <taxon>metagenomes</taxon>
        <taxon>ecological metagenomes</taxon>
    </lineage>
</organism>
<evidence type="ECO:0000256" key="3">
    <source>
        <dbReference type="ARBA" id="ARBA00022475"/>
    </source>
</evidence>
<dbReference type="PANTHER" id="PTHR23517:SF3">
    <property type="entry name" value="INTEGRAL MEMBRANE TRANSPORT PROTEIN"/>
    <property type="match status" value="1"/>
</dbReference>
<dbReference type="PANTHER" id="PTHR23517">
    <property type="entry name" value="RESISTANCE PROTEIN MDTM, PUTATIVE-RELATED-RELATED"/>
    <property type="match status" value="1"/>
</dbReference>
<dbReference type="AlphaFoldDB" id="A0A383AF60"/>
<keyword evidence="3" id="KW-1003">Cell membrane</keyword>
<dbReference type="Pfam" id="PF07690">
    <property type="entry name" value="MFS_1"/>
    <property type="match status" value="1"/>
</dbReference>
<dbReference type="SUPFAM" id="SSF103473">
    <property type="entry name" value="MFS general substrate transporter"/>
    <property type="match status" value="1"/>
</dbReference>
<evidence type="ECO:0000313" key="9">
    <source>
        <dbReference type="EMBL" id="SVE06526.1"/>
    </source>
</evidence>
<accession>A0A383AF60</accession>
<reference evidence="9" key="1">
    <citation type="submission" date="2018-05" db="EMBL/GenBank/DDBJ databases">
        <authorList>
            <person name="Lanie J.A."/>
            <person name="Ng W.-L."/>
            <person name="Kazmierczak K.M."/>
            <person name="Andrzejewski T.M."/>
            <person name="Davidsen T.M."/>
            <person name="Wayne K.J."/>
            <person name="Tettelin H."/>
            <person name="Glass J.I."/>
            <person name="Rusch D."/>
            <person name="Podicherti R."/>
            <person name="Tsui H.-C.T."/>
            <person name="Winkler M.E."/>
        </authorList>
    </citation>
    <scope>NUCLEOTIDE SEQUENCE</scope>
</reference>
<dbReference type="InterPro" id="IPR011701">
    <property type="entry name" value="MFS"/>
</dbReference>
<comment type="subcellular location">
    <subcellularLocation>
        <location evidence="1">Cell membrane</location>
        <topology evidence="1">Multi-pass membrane protein</topology>
    </subcellularLocation>
</comment>
<dbReference type="EMBL" id="UINC01191740">
    <property type="protein sequence ID" value="SVE06526.1"/>
    <property type="molecule type" value="Genomic_DNA"/>
</dbReference>
<sequence length="140" mass="14727">MFLPAGYVMDKWGRKWMAVPSCMFLAIGLFLMPLTANLWTFSAIAIFTGFANGLGSGAMMTLGADLAPTKHSGEFLGIWKLIGDTSASAAPILIGQIAGIFTLGLSSACIGLIGVLGSIGIYIFVPETLIKKNESPVKPK</sequence>
<gene>
    <name evidence="9" type="ORF">METZ01_LOCUS459380</name>
</gene>
<dbReference type="GO" id="GO:0022857">
    <property type="term" value="F:transmembrane transporter activity"/>
    <property type="evidence" value="ECO:0007669"/>
    <property type="project" value="InterPro"/>
</dbReference>
<proteinExistence type="predicted"/>
<dbReference type="Gene3D" id="1.20.1250.20">
    <property type="entry name" value="MFS general substrate transporter like domains"/>
    <property type="match status" value="1"/>
</dbReference>
<dbReference type="PROSITE" id="PS00216">
    <property type="entry name" value="SUGAR_TRANSPORT_1"/>
    <property type="match status" value="1"/>
</dbReference>
<feature type="domain" description="Major facilitator superfamily (MFS) profile" evidence="8">
    <location>
        <begin position="1"/>
        <end position="140"/>
    </location>
</feature>